<reference evidence="1 2" key="1">
    <citation type="submission" date="2018-04" db="EMBL/GenBank/DDBJ databases">
        <title>Genomic Encyclopedia of Archaeal and Bacterial Type Strains, Phase II (KMG-II): from individual species to whole genera.</title>
        <authorList>
            <person name="Goeker M."/>
        </authorList>
    </citation>
    <scope>NUCLEOTIDE SEQUENCE [LARGE SCALE GENOMIC DNA]</scope>
    <source>
        <strain evidence="1 2">DSM 29329</strain>
    </source>
</reference>
<name>A0A2T6A2S3_9RHOB</name>
<dbReference type="RefSeq" id="WP_107978803.1">
    <property type="nucleotide sequence ID" value="NZ_BMEZ01000045.1"/>
</dbReference>
<organism evidence="1 2">
    <name type="scientific">Allosediminivita pacifica</name>
    <dbReference type="NCBI Taxonomy" id="1267769"/>
    <lineage>
        <taxon>Bacteria</taxon>
        <taxon>Pseudomonadati</taxon>
        <taxon>Pseudomonadota</taxon>
        <taxon>Alphaproteobacteria</taxon>
        <taxon>Rhodobacterales</taxon>
        <taxon>Paracoccaceae</taxon>
        <taxon>Allosediminivita</taxon>
    </lineage>
</organism>
<gene>
    <name evidence="1" type="ORF">C8N44_1453</name>
</gene>
<comment type="caution">
    <text evidence="1">The sequence shown here is derived from an EMBL/GenBank/DDBJ whole genome shotgun (WGS) entry which is preliminary data.</text>
</comment>
<evidence type="ECO:0000313" key="2">
    <source>
        <dbReference type="Proteomes" id="UP000244069"/>
    </source>
</evidence>
<dbReference type="Proteomes" id="UP000244069">
    <property type="component" value="Unassembled WGS sequence"/>
</dbReference>
<protein>
    <submittedName>
        <fullName evidence="1">Uncharacterized protein</fullName>
    </submittedName>
</protein>
<dbReference type="EMBL" id="QBKN01000045">
    <property type="protein sequence ID" value="PTX38113.1"/>
    <property type="molecule type" value="Genomic_DNA"/>
</dbReference>
<sequence>MNAAEITADLAKLAELAQSSAEEWGEITPAKKAAWGYDPLAASLRMQRDLMRQAWHQQKTAG</sequence>
<keyword evidence="2" id="KW-1185">Reference proteome</keyword>
<evidence type="ECO:0000313" key="1">
    <source>
        <dbReference type="EMBL" id="PTX38113.1"/>
    </source>
</evidence>
<proteinExistence type="predicted"/>
<accession>A0A2T6A2S3</accession>
<dbReference type="AlphaFoldDB" id="A0A2T6A2S3"/>